<evidence type="ECO:0000313" key="2">
    <source>
        <dbReference type="Proteomes" id="UP000679848"/>
    </source>
</evidence>
<name>A0A810Q583_9FIRM</name>
<dbReference type="KEGG" id="pfaa:MM59RIKEN_07970"/>
<dbReference type="EMBL" id="AP023420">
    <property type="protein sequence ID" value="BCK83478.1"/>
    <property type="molecule type" value="Genomic_DNA"/>
</dbReference>
<proteinExistence type="predicted"/>
<gene>
    <name evidence="1" type="ORF">MM59RIKEN_07970</name>
</gene>
<reference evidence="1" key="1">
    <citation type="submission" date="2020-09" db="EMBL/GenBank/DDBJ databases">
        <title>New species isolated from human feces.</title>
        <authorList>
            <person name="Kitahara M."/>
            <person name="Shigeno Y."/>
            <person name="Shime M."/>
            <person name="Matsumoto Y."/>
            <person name="Nakamura S."/>
            <person name="Motooka D."/>
            <person name="Fukuoka S."/>
            <person name="Nishikawa H."/>
            <person name="Benno Y."/>
        </authorList>
    </citation>
    <scope>NUCLEOTIDE SEQUENCE</scope>
    <source>
        <strain evidence="1">MM59</strain>
    </source>
</reference>
<organism evidence="1 2">
    <name type="scientific">Pusillibacter faecalis</name>
    <dbReference type="NCBI Taxonomy" id="2714358"/>
    <lineage>
        <taxon>Bacteria</taxon>
        <taxon>Bacillati</taxon>
        <taxon>Bacillota</taxon>
        <taxon>Clostridia</taxon>
        <taxon>Eubacteriales</taxon>
        <taxon>Oscillospiraceae</taxon>
        <taxon>Pusillibacter</taxon>
    </lineage>
</organism>
<dbReference type="AlphaFoldDB" id="A0A810Q583"/>
<keyword evidence="2" id="KW-1185">Reference proteome</keyword>
<sequence>MSKIVLNVYRPEKGVCGVVRLNEQAEKLVKQLQRETGLSAKHIVSQIIIQGYDLVEIKEEK</sequence>
<evidence type="ECO:0000313" key="1">
    <source>
        <dbReference type="EMBL" id="BCK83478.1"/>
    </source>
</evidence>
<dbReference type="Proteomes" id="UP000679848">
    <property type="component" value="Chromosome"/>
</dbReference>
<accession>A0A810Q583</accession>
<protein>
    <submittedName>
        <fullName evidence="1">Uncharacterized protein</fullName>
    </submittedName>
</protein>
<dbReference type="RefSeq" id="WP_213542729.1">
    <property type="nucleotide sequence ID" value="NZ_AP023420.1"/>
</dbReference>